<dbReference type="RefSeq" id="WP_307065122.1">
    <property type="nucleotide sequence ID" value="NZ_JAUSUP010000001.1"/>
</dbReference>
<name>A0ABU0DPW1_9BACI</name>
<protein>
    <submittedName>
        <fullName evidence="2">Uncharacterized protein</fullName>
    </submittedName>
</protein>
<sequence>MLNLLDSNLLILLSIFSASLCFLSIKLNYFLIIRIINNNPRLAREKGYYNDRYIKQLIKEGKIDIK</sequence>
<keyword evidence="1" id="KW-0472">Membrane</keyword>
<gene>
    <name evidence="2" type="ORF">J2R98_000154</name>
</gene>
<keyword evidence="1" id="KW-1133">Transmembrane helix</keyword>
<comment type="caution">
    <text evidence="2">The sequence shown here is derived from an EMBL/GenBank/DDBJ whole genome shotgun (WGS) entry which is preliminary data.</text>
</comment>
<evidence type="ECO:0000256" key="1">
    <source>
        <dbReference type="SAM" id="Phobius"/>
    </source>
</evidence>
<proteinExistence type="predicted"/>
<feature type="transmembrane region" description="Helical" evidence="1">
    <location>
        <begin position="12"/>
        <end position="36"/>
    </location>
</feature>
<dbReference type="Proteomes" id="UP001236723">
    <property type="component" value="Unassembled WGS sequence"/>
</dbReference>
<dbReference type="EMBL" id="JAUSUP010000001">
    <property type="protein sequence ID" value="MDQ0350351.1"/>
    <property type="molecule type" value="Genomic_DNA"/>
</dbReference>
<evidence type="ECO:0000313" key="2">
    <source>
        <dbReference type="EMBL" id="MDQ0350351.1"/>
    </source>
</evidence>
<reference evidence="2 3" key="1">
    <citation type="submission" date="2023-07" db="EMBL/GenBank/DDBJ databases">
        <title>Genomic Encyclopedia of Type Strains, Phase IV (KMG-IV): sequencing the most valuable type-strain genomes for metagenomic binning, comparative biology and taxonomic classification.</title>
        <authorList>
            <person name="Goeker M."/>
        </authorList>
    </citation>
    <scope>NUCLEOTIDE SEQUENCE [LARGE SCALE GENOMIC DNA]</scope>
    <source>
        <strain evidence="2 3">DSM 15448</strain>
    </source>
</reference>
<organism evidence="2 3">
    <name type="scientific">Alkalibacillus filiformis</name>
    <dbReference type="NCBI Taxonomy" id="200990"/>
    <lineage>
        <taxon>Bacteria</taxon>
        <taxon>Bacillati</taxon>
        <taxon>Bacillota</taxon>
        <taxon>Bacilli</taxon>
        <taxon>Bacillales</taxon>
        <taxon>Bacillaceae</taxon>
        <taxon>Alkalibacillus</taxon>
    </lineage>
</organism>
<evidence type="ECO:0000313" key="3">
    <source>
        <dbReference type="Proteomes" id="UP001236723"/>
    </source>
</evidence>
<accession>A0ABU0DPW1</accession>
<keyword evidence="3" id="KW-1185">Reference proteome</keyword>
<keyword evidence="1" id="KW-0812">Transmembrane</keyword>